<organism evidence="6 7">
    <name type="scientific">Saponaria officinalis</name>
    <name type="common">Common soapwort</name>
    <name type="synonym">Lychnis saponaria</name>
    <dbReference type="NCBI Taxonomy" id="3572"/>
    <lineage>
        <taxon>Eukaryota</taxon>
        <taxon>Viridiplantae</taxon>
        <taxon>Streptophyta</taxon>
        <taxon>Embryophyta</taxon>
        <taxon>Tracheophyta</taxon>
        <taxon>Spermatophyta</taxon>
        <taxon>Magnoliopsida</taxon>
        <taxon>eudicotyledons</taxon>
        <taxon>Gunneridae</taxon>
        <taxon>Pentapetalae</taxon>
        <taxon>Caryophyllales</taxon>
        <taxon>Caryophyllaceae</taxon>
        <taxon>Caryophylleae</taxon>
        <taxon>Saponaria</taxon>
    </lineage>
</organism>
<feature type="domain" description="RanBP2-type" evidence="5">
    <location>
        <begin position="191"/>
        <end position="217"/>
    </location>
</feature>
<dbReference type="Proteomes" id="UP001443914">
    <property type="component" value="Unassembled WGS sequence"/>
</dbReference>
<protein>
    <recommendedName>
        <fullName evidence="5">RanBP2-type domain-containing protein</fullName>
    </recommendedName>
</protein>
<dbReference type="SMART" id="SM00547">
    <property type="entry name" value="ZnF_RBZ"/>
    <property type="match status" value="3"/>
</dbReference>
<dbReference type="PANTHER" id="PTHR12999">
    <property type="entry name" value="ZINC FINGER RAN-BINDING DOMAIN-CONTAINING PROTEIN 2 ZRANB2-RELATED"/>
    <property type="match status" value="1"/>
</dbReference>
<dbReference type="InterPro" id="IPR001876">
    <property type="entry name" value="Znf_RanBP2"/>
</dbReference>
<dbReference type="InterPro" id="IPR036443">
    <property type="entry name" value="Znf_RanBP2_sf"/>
</dbReference>
<dbReference type="EMBL" id="JBDFQZ010000007">
    <property type="protein sequence ID" value="KAK9707584.1"/>
    <property type="molecule type" value="Genomic_DNA"/>
</dbReference>
<feature type="region of interest" description="Disordered" evidence="4">
    <location>
        <begin position="1"/>
        <end position="26"/>
    </location>
</feature>
<feature type="compositionally biased region" description="Polar residues" evidence="4">
    <location>
        <begin position="1"/>
        <end position="11"/>
    </location>
</feature>
<keyword evidence="7" id="KW-1185">Reference proteome</keyword>
<evidence type="ECO:0000256" key="3">
    <source>
        <dbReference type="ARBA" id="ARBA00022833"/>
    </source>
</evidence>
<feature type="domain" description="RanBP2-type" evidence="5">
    <location>
        <begin position="24"/>
        <end position="50"/>
    </location>
</feature>
<name>A0AAW1JT96_SAPOF</name>
<gene>
    <name evidence="6" type="ORF">RND81_07G206600</name>
</gene>
<feature type="domain" description="RanBP2-type" evidence="5">
    <location>
        <begin position="237"/>
        <end position="263"/>
    </location>
</feature>
<evidence type="ECO:0000313" key="6">
    <source>
        <dbReference type="EMBL" id="KAK9707584.1"/>
    </source>
</evidence>
<proteinExistence type="predicted"/>
<dbReference type="PANTHER" id="PTHR12999:SF24">
    <property type="entry name" value="RANBP2-TYPE DOMAIN-CONTAINING PROTEIN"/>
    <property type="match status" value="1"/>
</dbReference>
<keyword evidence="2" id="KW-0863">Zinc-finger</keyword>
<dbReference type="AlphaFoldDB" id="A0AAW1JT96"/>
<feature type="region of interest" description="Disordered" evidence="4">
    <location>
        <begin position="53"/>
        <end position="78"/>
    </location>
</feature>
<sequence>MSQVDNRNPSTAKRARTDGGRREDDWTCPGCGNVNFSFRTTCNMRNCTQPRPADHNVKSAVKPMQPPQPYTSAGPYRGGSGAPPSSMYLGVPPYGSPMFNGSAMPPYDVPYSGGSAYPYNYANHMPGGSPYRSMHMPGPPPPYSGGMYGMPPPMMDRYGMTLPHMAPPPMNPRPGFFPDDKSQKKDTLRDNDWACPKCGNVNFSFRTVCNMRKCGTPKPASQVAKSDKHSKPNMPDGSWKCDQCGNINYPFRTKCNKQNCGAEKPSEEVRLRSPEADGNEQVCGLICFLCLLYRLLILYAFSRRINCFLIDLHTCDELEYYGYNMRHPVWFSISLMIDLRYTQCITPSYASNSEKHPNLILLRFCYDGSCGPHFCISYHSLGGV</sequence>
<reference evidence="6" key="1">
    <citation type="submission" date="2024-03" db="EMBL/GenBank/DDBJ databases">
        <title>WGS assembly of Saponaria officinalis var. Norfolk2.</title>
        <authorList>
            <person name="Jenkins J."/>
            <person name="Shu S."/>
            <person name="Grimwood J."/>
            <person name="Barry K."/>
            <person name="Goodstein D."/>
            <person name="Schmutz J."/>
            <person name="Leebens-Mack J."/>
            <person name="Osbourn A."/>
        </authorList>
    </citation>
    <scope>NUCLEOTIDE SEQUENCE [LARGE SCALE GENOMIC DNA]</scope>
    <source>
        <strain evidence="6">JIC</strain>
    </source>
</reference>
<evidence type="ECO:0000256" key="2">
    <source>
        <dbReference type="ARBA" id="ARBA00022771"/>
    </source>
</evidence>
<dbReference type="Pfam" id="PF00641">
    <property type="entry name" value="Zn_ribbon_RanBP"/>
    <property type="match status" value="3"/>
</dbReference>
<accession>A0AAW1JT96</accession>
<dbReference type="GO" id="GO:0008270">
    <property type="term" value="F:zinc ion binding"/>
    <property type="evidence" value="ECO:0007669"/>
    <property type="project" value="UniProtKB-KW"/>
</dbReference>
<dbReference type="FunFam" id="4.10.1060.10:FF:000020">
    <property type="entry name" value="ranBP2-type zinc finger protein At1g67325-like"/>
    <property type="match status" value="1"/>
</dbReference>
<dbReference type="SUPFAM" id="SSF90209">
    <property type="entry name" value="Ran binding protein zinc finger-like"/>
    <property type="match status" value="3"/>
</dbReference>
<evidence type="ECO:0000313" key="7">
    <source>
        <dbReference type="Proteomes" id="UP001443914"/>
    </source>
</evidence>
<evidence type="ECO:0000256" key="4">
    <source>
        <dbReference type="SAM" id="MobiDB-lite"/>
    </source>
</evidence>
<dbReference type="Gene3D" id="4.10.1060.10">
    <property type="entry name" value="Zinc finger, RanBP2-type"/>
    <property type="match status" value="3"/>
</dbReference>
<feature type="compositionally biased region" description="Basic and acidic residues" evidence="4">
    <location>
        <begin position="15"/>
        <end position="25"/>
    </location>
</feature>
<evidence type="ECO:0000259" key="5">
    <source>
        <dbReference type="SMART" id="SM00547"/>
    </source>
</evidence>
<keyword evidence="1" id="KW-0479">Metal-binding</keyword>
<keyword evidence="3" id="KW-0862">Zinc</keyword>
<comment type="caution">
    <text evidence="6">The sequence shown here is derived from an EMBL/GenBank/DDBJ whole genome shotgun (WGS) entry which is preliminary data.</text>
</comment>
<evidence type="ECO:0000256" key="1">
    <source>
        <dbReference type="ARBA" id="ARBA00022723"/>
    </source>
</evidence>